<dbReference type="AlphaFoldDB" id="A0A542XL64"/>
<sequence>MPVPEVTDDTRKPSLLTVLFRVGVALASVAALVLLVADSNGPLRVAAVLAILAIVLIGLSITMRPEDGGRVVHLREELEQLRHELHGEVVAAAQRGNQALDQVQRTQEAVMALGRRLDAGVATPGVSSGQRARVPVDESAGRAAVPDADRWGEHEGDRSRQGDYPPAEQYPGDRSAAGRAGAYAAVGPGTGSTVSRPSAGGPGGAHAATGGPDGDHAAAGRHGGGYGAEPSMAGGHVPGDRPAGRHGTEPAVGTYGVRSPEPDGQRAAHPHGVVRHTETVHVTRHTVVDGGRNRSGTPYGGYDGGWSPGADARSWTGDGESRSWSGNGDGDGRSWSGGGDDRGGWAADGEWGESDELARPRPRQDGHDWANQPDDQEWANRPGGQGWADQPDDRGWGGARSWNHAVDQRGREVGTGEGFEDDYWSQLRGGGRWAAVREDDRGHELRMGERRAEVHTDRGGAEYRVADRWAAVRRDEPGPDPANAWRGGWSEPEERPALPPGTVPDEWQPPQQRQPEPRWSPTSGRYGRPDDRWR</sequence>
<protein>
    <submittedName>
        <fullName evidence="4">Uncharacterized protein</fullName>
    </submittedName>
</protein>
<reference evidence="3 6" key="2">
    <citation type="submission" date="2021-03" db="EMBL/GenBank/DDBJ databases">
        <title>Whole genome shotgun sequence of Salinispora arenicola NBRC 105043.</title>
        <authorList>
            <person name="Komaki H."/>
            <person name="Tamura T."/>
        </authorList>
    </citation>
    <scope>NUCLEOTIDE SEQUENCE [LARGE SCALE GENOMIC DNA]</scope>
    <source>
        <strain evidence="3 6">NBRC 105043</strain>
    </source>
</reference>
<feature type="compositionally biased region" description="Gly residues" evidence="1">
    <location>
        <begin position="298"/>
        <end position="307"/>
    </location>
</feature>
<feature type="compositionally biased region" description="Low complexity" evidence="1">
    <location>
        <begin position="177"/>
        <end position="187"/>
    </location>
</feature>
<evidence type="ECO:0000313" key="6">
    <source>
        <dbReference type="Proteomes" id="UP000677457"/>
    </source>
</evidence>
<organism evidence="4 5">
    <name type="scientific">Salinispora arenicola</name>
    <dbReference type="NCBI Taxonomy" id="168697"/>
    <lineage>
        <taxon>Bacteria</taxon>
        <taxon>Bacillati</taxon>
        <taxon>Actinomycetota</taxon>
        <taxon>Actinomycetes</taxon>
        <taxon>Micromonosporales</taxon>
        <taxon>Micromonosporaceae</taxon>
        <taxon>Salinispora</taxon>
    </lineage>
</organism>
<feature type="transmembrane region" description="Helical" evidence="2">
    <location>
        <begin position="43"/>
        <end position="61"/>
    </location>
</feature>
<feature type="compositionally biased region" description="Basic and acidic residues" evidence="1">
    <location>
        <begin position="238"/>
        <end position="248"/>
    </location>
</feature>
<keyword evidence="6" id="KW-1185">Reference proteome</keyword>
<feature type="region of interest" description="Disordered" evidence="1">
    <location>
        <begin position="472"/>
        <end position="534"/>
    </location>
</feature>
<reference evidence="4 5" key="1">
    <citation type="submission" date="2019-06" db="EMBL/GenBank/DDBJ databases">
        <title>Sequencing the genomes of 1000 actinobacteria strains.</title>
        <authorList>
            <person name="Klenk H.-P."/>
        </authorList>
    </citation>
    <scope>NUCLEOTIDE SEQUENCE [LARGE SCALE GENOMIC DNA]</scope>
    <source>
        <strain evidence="4 5">DSM 44819</strain>
    </source>
</reference>
<dbReference type="Proteomes" id="UP000677457">
    <property type="component" value="Unassembled WGS sequence"/>
</dbReference>
<name>A0A542XL64_SALAC</name>
<keyword evidence="2" id="KW-1133">Transmembrane helix</keyword>
<dbReference type="EMBL" id="VFOL01000001">
    <property type="protein sequence ID" value="TQL36591.1"/>
    <property type="molecule type" value="Genomic_DNA"/>
</dbReference>
<evidence type="ECO:0000256" key="1">
    <source>
        <dbReference type="SAM" id="MobiDB-lite"/>
    </source>
</evidence>
<dbReference type="GeneID" id="93770982"/>
<feature type="compositionally biased region" description="Low complexity" evidence="1">
    <location>
        <begin position="506"/>
        <end position="519"/>
    </location>
</feature>
<feature type="region of interest" description="Disordered" evidence="1">
    <location>
        <begin position="121"/>
        <end position="420"/>
    </location>
</feature>
<evidence type="ECO:0000313" key="3">
    <source>
        <dbReference type="EMBL" id="GIM83321.1"/>
    </source>
</evidence>
<feature type="compositionally biased region" description="Basic and acidic residues" evidence="1">
    <location>
        <begin position="356"/>
        <end position="368"/>
    </location>
</feature>
<dbReference type="EMBL" id="BOQM01000008">
    <property type="protein sequence ID" value="GIM83321.1"/>
    <property type="molecule type" value="Genomic_DNA"/>
</dbReference>
<gene>
    <name evidence="4" type="ORF">FB564_1694</name>
    <name evidence="3" type="ORF">Sar04_11590</name>
</gene>
<accession>A0A542XL64</accession>
<feature type="transmembrane region" description="Helical" evidence="2">
    <location>
        <begin position="18"/>
        <end position="37"/>
    </location>
</feature>
<evidence type="ECO:0000313" key="5">
    <source>
        <dbReference type="Proteomes" id="UP000315983"/>
    </source>
</evidence>
<dbReference type="RefSeq" id="WP_142116272.1">
    <property type="nucleotide sequence ID" value="NZ_BOQM01000008.1"/>
</dbReference>
<keyword evidence="2" id="KW-0472">Membrane</keyword>
<proteinExistence type="predicted"/>
<dbReference type="Proteomes" id="UP000315983">
    <property type="component" value="Unassembled WGS sequence"/>
</dbReference>
<evidence type="ECO:0000313" key="4">
    <source>
        <dbReference type="EMBL" id="TQL36591.1"/>
    </source>
</evidence>
<keyword evidence="2" id="KW-0812">Transmembrane</keyword>
<comment type="caution">
    <text evidence="4">The sequence shown here is derived from an EMBL/GenBank/DDBJ whole genome shotgun (WGS) entry which is preliminary data.</text>
</comment>
<feature type="compositionally biased region" description="Basic and acidic residues" evidence="1">
    <location>
        <begin position="147"/>
        <end position="161"/>
    </location>
</feature>
<evidence type="ECO:0000256" key="2">
    <source>
        <dbReference type="SAM" id="Phobius"/>
    </source>
</evidence>